<protein>
    <submittedName>
        <fullName evidence="1">NEUROGENIC LOCUS NOTCH-LIKE PROTEIN</fullName>
    </submittedName>
</protein>
<sequence>MSNNIHGMDTWKLYVVTSEWLQDHTQERAFSPMTFQASPFINESRKPRSFRSLVRKDEKRRRREVASYLHFSRLSSMMCAKKWNVGKEPASRLVIVLGSMNVNVILGGSRLALTITSFFPCIVPNCTLNLSCMPSPSPVQDKASKDNESIFDPCFWTDCGGGSCNKTSTFTHSCTCAEGYNNLLNISAFPCYKDCAIGVDCQNLGISVSNKSASPTPVMVDSSKNQDSSILQEKFHWLMALIVLLSMIDWV</sequence>
<keyword evidence="2" id="KW-1185">Reference proteome</keyword>
<dbReference type="PANTHER" id="PTHR33881:SF7">
    <property type="entry name" value="NEUROGENIC LOCUS NOTCH-LIKE PROTEIN"/>
    <property type="match status" value="1"/>
</dbReference>
<dbReference type="EMBL" id="JAPFFM010000002">
    <property type="protein sequence ID" value="KAJ6771651.1"/>
    <property type="molecule type" value="Genomic_DNA"/>
</dbReference>
<reference evidence="1" key="2">
    <citation type="journal article" date="2023" name="Int. J. Mol. Sci.">
        <title>De Novo Assembly and Annotation of 11 Diverse Shrub Willow (Salix) Genomes Reveals Novel Gene Organization in Sex-Linked Regions.</title>
        <authorList>
            <person name="Hyden B."/>
            <person name="Feng K."/>
            <person name="Yates T.B."/>
            <person name="Jawdy S."/>
            <person name="Cereghino C."/>
            <person name="Smart L.B."/>
            <person name="Muchero W."/>
        </authorList>
    </citation>
    <scope>NUCLEOTIDE SEQUENCE</scope>
    <source>
        <tissue evidence="1">Shoot tip</tissue>
    </source>
</reference>
<dbReference type="Proteomes" id="UP001151752">
    <property type="component" value="Chromosome 10"/>
</dbReference>
<reference evidence="1" key="1">
    <citation type="submission" date="2022-11" db="EMBL/GenBank/DDBJ databases">
        <authorList>
            <person name="Hyden B.L."/>
            <person name="Feng K."/>
            <person name="Yates T."/>
            <person name="Jawdy S."/>
            <person name="Smart L.B."/>
            <person name="Muchero W."/>
        </authorList>
    </citation>
    <scope>NUCLEOTIDE SEQUENCE</scope>
    <source>
        <tissue evidence="1">Shoot tip</tissue>
    </source>
</reference>
<organism evidence="1 2">
    <name type="scientific">Salix koriyanagi</name>
    <dbReference type="NCBI Taxonomy" id="2511006"/>
    <lineage>
        <taxon>Eukaryota</taxon>
        <taxon>Viridiplantae</taxon>
        <taxon>Streptophyta</taxon>
        <taxon>Embryophyta</taxon>
        <taxon>Tracheophyta</taxon>
        <taxon>Spermatophyta</taxon>
        <taxon>Magnoliopsida</taxon>
        <taxon>eudicotyledons</taxon>
        <taxon>Gunneridae</taxon>
        <taxon>Pentapetalae</taxon>
        <taxon>rosids</taxon>
        <taxon>fabids</taxon>
        <taxon>Malpighiales</taxon>
        <taxon>Salicaceae</taxon>
        <taxon>Saliceae</taxon>
        <taxon>Salix</taxon>
    </lineage>
</organism>
<gene>
    <name evidence="1" type="ORF">OIU74_017984</name>
</gene>
<comment type="caution">
    <text evidence="1">The sequence shown here is derived from an EMBL/GenBank/DDBJ whole genome shotgun (WGS) entry which is preliminary data.</text>
</comment>
<evidence type="ECO:0000313" key="1">
    <source>
        <dbReference type="EMBL" id="KAJ6771651.1"/>
    </source>
</evidence>
<evidence type="ECO:0000313" key="2">
    <source>
        <dbReference type="Proteomes" id="UP001151752"/>
    </source>
</evidence>
<name>A0A9Q0WSB8_9ROSI</name>
<dbReference type="AlphaFoldDB" id="A0A9Q0WSB8"/>
<accession>A0A9Q0WSB8</accession>
<dbReference type="PANTHER" id="PTHR33881">
    <property type="entry name" value="NEUROGENIC LOCUS NOTCH-LIKE PROTEIN"/>
    <property type="match status" value="1"/>
</dbReference>
<proteinExistence type="predicted"/>